<accession>A0ABY7D4T9</accession>
<reference evidence="2" key="1">
    <citation type="submission" date="2022-10" db="EMBL/GenBank/DDBJ databases">
        <title>Puccinia triticina Genome sequencing and assembly.</title>
        <authorList>
            <person name="Li C."/>
        </authorList>
    </citation>
    <scope>NUCLEOTIDE SEQUENCE</scope>
    <source>
        <strain evidence="2">Pt15</strain>
    </source>
</reference>
<protein>
    <recommendedName>
        <fullName evidence="1">Velvet domain-containing protein</fullName>
    </recommendedName>
</protein>
<dbReference type="PROSITE" id="PS51821">
    <property type="entry name" value="VELVET"/>
    <property type="match status" value="1"/>
</dbReference>
<dbReference type="Pfam" id="PF11754">
    <property type="entry name" value="Velvet"/>
    <property type="match status" value="1"/>
</dbReference>
<dbReference type="EMBL" id="CP110435">
    <property type="protein sequence ID" value="WAQ91702.1"/>
    <property type="molecule type" value="Genomic_DNA"/>
</dbReference>
<feature type="domain" description="Velvet" evidence="1">
    <location>
        <begin position="2"/>
        <end position="173"/>
    </location>
</feature>
<dbReference type="GeneID" id="77804643"/>
<dbReference type="InterPro" id="IPR038491">
    <property type="entry name" value="Velvet_dom_sf"/>
</dbReference>
<organism evidence="2 3">
    <name type="scientific">Puccinia triticina</name>
    <dbReference type="NCBI Taxonomy" id="208348"/>
    <lineage>
        <taxon>Eukaryota</taxon>
        <taxon>Fungi</taxon>
        <taxon>Dikarya</taxon>
        <taxon>Basidiomycota</taxon>
        <taxon>Pucciniomycotina</taxon>
        <taxon>Pucciniomycetes</taxon>
        <taxon>Pucciniales</taxon>
        <taxon>Pucciniaceae</taxon>
        <taxon>Puccinia</taxon>
    </lineage>
</organism>
<gene>
    <name evidence="2" type="ORF">PtA15_15A93</name>
</gene>
<keyword evidence="3" id="KW-1185">Reference proteome</keyword>
<dbReference type="InterPro" id="IPR037525">
    <property type="entry name" value="Velvet_dom"/>
</dbReference>
<proteinExistence type="predicted"/>
<dbReference type="RefSeq" id="XP_053027257.1">
    <property type="nucleotide sequence ID" value="XM_053163749.1"/>
</dbReference>
<evidence type="ECO:0000313" key="2">
    <source>
        <dbReference type="EMBL" id="WAQ91702.1"/>
    </source>
</evidence>
<name>A0ABY7D4T9_9BASI</name>
<evidence type="ECO:0000313" key="3">
    <source>
        <dbReference type="Proteomes" id="UP001164743"/>
    </source>
</evidence>
<dbReference type="Proteomes" id="UP001164743">
    <property type="component" value="Chromosome 15A"/>
</dbReference>
<dbReference type="Gene3D" id="2.60.40.3960">
    <property type="entry name" value="Velvet domain"/>
    <property type="match status" value="1"/>
</dbReference>
<evidence type="ECO:0000259" key="1">
    <source>
        <dbReference type="PROSITE" id="PS51821"/>
    </source>
</evidence>
<sequence>MAHQLSINLNLLQPPVCGMKLDAQRFPGGLGQTPVMPCLVAKGEAADGIAQQSVPWDRYECALELYDEEGLVRLQDDLFFGLHPVSYRLIPSMEDQSQLDVLFIFNEIIIRQTGFYRIRVILYEIGRRRVISSVMTDRFEIVEFDQFPRGANDALLTPFSRHLRNHGVVLHLPPETDSIDWDEYPTINGVL</sequence>